<comment type="catalytic activity">
    <reaction evidence="11">
        <text>7 isopentenyl diphosphate + (2E,6E)-farnesyl diphosphate = all-trans-decaprenyl diphosphate + 7 diphosphate</text>
        <dbReference type="Rhea" id="RHEA:27802"/>
        <dbReference type="ChEBI" id="CHEBI:33019"/>
        <dbReference type="ChEBI" id="CHEBI:60721"/>
        <dbReference type="ChEBI" id="CHEBI:128769"/>
        <dbReference type="ChEBI" id="CHEBI:175763"/>
        <dbReference type="EC" id="2.5.1.91"/>
    </reaction>
    <physiologicalReaction direction="left-to-right" evidence="11">
        <dbReference type="Rhea" id="RHEA:27803"/>
    </physiologicalReaction>
</comment>
<dbReference type="GO" id="GO:0042811">
    <property type="term" value="P:pheromone biosynthetic process"/>
    <property type="evidence" value="ECO:0007669"/>
    <property type="project" value="UniProtKB-ARBA"/>
</dbReference>
<dbReference type="SFLD" id="SFLDS00005">
    <property type="entry name" value="Isoprenoid_Synthase_Type_I"/>
    <property type="match status" value="1"/>
</dbReference>
<dbReference type="GO" id="GO:0032478">
    <property type="term" value="C:heterotetrameric polyprenyl diphosphate synthase complex"/>
    <property type="evidence" value="ECO:0007669"/>
    <property type="project" value="UniProtKB-ARBA"/>
</dbReference>
<keyword evidence="9" id="KW-0414">Isoprene biosynthesis</keyword>
<dbReference type="PANTHER" id="PTHR12001">
    <property type="entry name" value="GERANYLGERANYL PYROPHOSPHATE SYNTHASE"/>
    <property type="match status" value="1"/>
</dbReference>
<evidence type="ECO:0000256" key="11">
    <source>
        <dbReference type="ARBA" id="ARBA00051100"/>
    </source>
</evidence>
<evidence type="ECO:0000256" key="17">
    <source>
        <dbReference type="ARBA" id="ARBA00083184"/>
    </source>
</evidence>
<dbReference type="EMBL" id="OC864174">
    <property type="protein sequence ID" value="CAD7631515.1"/>
    <property type="molecule type" value="Genomic_DNA"/>
</dbReference>
<evidence type="ECO:0000256" key="13">
    <source>
        <dbReference type="ARBA" id="ARBA00064334"/>
    </source>
</evidence>
<dbReference type="InterPro" id="IPR000092">
    <property type="entry name" value="Polyprenyl_synt"/>
</dbReference>
<comment type="function">
    <text evidence="12">Heterotetrameric enzyme that catalyzes the condensation of farnesyl diphosphate (FPP), which acts as a primer, and isopentenyl diphosphate (IPP) to produce prenyl diphosphates of varying chain lengths and participates in the determination of the side chain of ubiquinone. Supplies nona and decaprenyl diphosphate, the precursors for the side chain of the isoprenoid quinones ubiquinone-9 (Q9)and ubiquinone-10 (Q10) respectively. The enzyme adds isopentenyl diphosphate molecules sequentially to farnesyl diphosphate with trans stereochemistry.</text>
</comment>
<dbReference type="GO" id="GO:0046872">
    <property type="term" value="F:metal ion binding"/>
    <property type="evidence" value="ECO:0007669"/>
    <property type="project" value="UniProtKB-KW"/>
</dbReference>
<dbReference type="InterPro" id="IPR008949">
    <property type="entry name" value="Isoprenoid_synthase_dom_sf"/>
</dbReference>
<dbReference type="PROSITE" id="PS00444">
    <property type="entry name" value="POLYPRENYL_SYNTHASE_2"/>
    <property type="match status" value="1"/>
</dbReference>
<keyword evidence="22" id="KW-1185">Reference proteome</keyword>
<feature type="non-terminal residue" evidence="21">
    <location>
        <position position="1"/>
    </location>
</feature>
<dbReference type="GO" id="GO:0006744">
    <property type="term" value="P:ubiquinone biosynthetic process"/>
    <property type="evidence" value="ECO:0007669"/>
    <property type="project" value="TreeGrafter"/>
</dbReference>
<keyword evidence="8" id="KW-0496">Mitochondrion</keyword>
<evidence type="ECO:0000256" key="1">
    <source>
        <dbReference type="ARBA" id="ARBA00001946"/>
    </source>
</evidence>
<comment type="catalytic activity">
    <reaction evidence="10">
        <text>6 isopentenyl diphosphate + (2E,6E)-farnesyl diphosphate = all-trans-nonaprenyl diphosphate + 6 diphosphate</text>
        <dbReference type="Rhea" id="RHEA:55364"/>
        <dbReference type="ChEBI" id="CHEBI:33019"/>
        <dbReference type="ChEBI" id="CHEBI:58391"/>
        <dbReference type="ChEBI" id="CHEBI:128769"/>
        <dbReference type="ChEBI" id="CHEBI:175763"/>
    </reaction>
    <physiologicalReaction direction="left-to-right" evidence="10">
        <dbReference type="Rhea" id="RHEA:55365"/>
    </physiologicalReaction>
</comment>
<comment type="similarity">
    <text evidence="3 20">Belongs to the FPP/GGPP synthase family.</text>
</comment>
<dbReference type="SUPFAM" id="SSF48576">
    <property type="entry name" value="Terpenoid synthases"/>
    <property type="match status" value="1"/>
</dbReference>
<dbReference type="InterPro" id="IPR033749">
    <property type="entry name" value="Polyprenyl_synt_CS"/>
</dbReference>
<evidence type="ECO:0000256" key="20">
    <source>
        <dbReference type="RuleBase" id="RU004466"/>
    </source>
</evidence>
<evidence type="ECO:0000256" key="15">
    <source>
        <dbReference type="ARBA" id="ARBA00073240"/>
    </source>
</evidence>
<dbReference type="Proteomes" id="UP000759131">
    <property type="component" value="Unassembled WGS sequence"/>
</dbReference>
<evidence type="ECO:0000256" key="6">
    <source>
        <dbReference type="ARBA" id="ARBA00022842"/>
    </source>
</evidence>
<evidence type="ECO:0000256" key="4">
    <source>
        <dbReference type="ARBA" id="ARBA00022679"/>
    </source>
</evidence>
<comment type="subunit">
    <text evidence="13">Heterotetramer composed of 2 PDSS1/DPS1 and 2 PDSS2/DLP1 subunits.</text>
</comment>
<evidence type="ECO:0000256" key="14">
    <source>
        <dbReference type="ARBA" id="ARBA00066510"/>
    </source>
</evidence>
<evidence type="ECO:0000256" key="19">
    <source>
        <dbReference type="ARBA" id="ARBA00084036"/>
    </source>
</evidence>
<dbReference type="EC" id="2.5.1.91" evidence="14"/>
<dbReference type="Pfam" id="PF00348">
    <property type="entry name" value="polyprenyl_synt"/>
    <property type="match status" value="1"/>
</dbReference>
<protein>
    <recommendedName>
        <fullName evidence="15">All trans-polyprenyl-diphosphate synthase PDSS1</fullName>
        <ecNumber evidence="14">2.5.1.91</ecNumber>
    </recommendedName>
    <alternativeName>
        <fullName evidence="18">All-trans-decaprenyl-diphosphate synthase subunit 1</fullName>
    </alternativeName>
    <alternativeName>
        <fullName evidence="16">Decaprenyl-diphosphate synthase subunit 1</fullName>
    </alternativeName>
    <alternativeName>
        <fullName evidence="17">Solanesyl-diphosphate synthase subunit 1</fullName>
    </alternativeName>
    <alternativeName>
        <fullName evidence="19">Trans-prenyltransferase 1</fullName>
    </alternativeName>
</protein>
<dbReference type="PROSITE" id="PS00723">
    <property type="entry name" value="POLYPRENYL_SYNTHASE_1"/>
    <property type="match status" value="1"/>
</dbReference>
<dbReference type="FunFam" id="1.10.600.10:FF:000011">
    <property type="entry name" value="Decaprenyl diphosphate synthase subunit 1"/>
    <property type="match status" value="1"/>
</dbReference>
<dbReference type="Gene3D" id="1.10.600.10">
    <property type="entry name" value="Farnesyl Diphosphate Synthase"/>
    <property type="match status" value="1"/>
</dbReference>
<organism evidence="21">
    <name type="scientific">Medioppia subpectinata</name>
    <dbReference type="NCBI Taxonomy" id="1979941"/>
    <lineage>
        <taxon>Eukaryota</taxon>
        <taxon>Metazoa</taxon>
        <taxon>Ecdysozoa</taxon>
        <taxon>Arthropoda</taxon>
        <taxon>Chelicerata</taxon>
        <taxon>Arachnida</taxon>
        <taxon>Acari</taxon>
        <taxon>Acariformes</taxon>
        <taxon>Sarcoptiformes</taxon>
        <taxon>Oribatida</taxon>
        <taxon>Brachypylina</taxon>
        <taxon>Oppioidea</taxon>
        <taxon>Oppiidae</taxon>
        <taxon>Medioppia</taxon>
    </lineage>
</organism>
<keyword evidence="6" id="KW-0460">Magnesium</keyword>
<name>A0A7R9KY04_9ACAR</name>
<comment type="subcellular location">
    <subcellularLocation>
        <location evidence="2">Mitochondrion</location>
    </subcellularLocation>
</comment>
<keyword evidence="7" id="KW-0443">Lipid metabolism</keyword>
<evidence type="ECO:0000256" key="7">
    <source>
        <dbReference type="ARBA" id="ARBA00023098"/>
    </source>
</evidence>
<evidence type="ECO:0000256" key="5">
    <source>
        <dbReference type="ARBA" id="ARBA00022723"/>
    </source>
</evidence>
<dbReference type="GO" id="GO:0008299">
    <property type="term" value="P:isoprenoid biosynthetic process"/>
    <property type="evidence" value="ECO:0007669"/>
    <property type="project" value="UniProtKB-KW"/>
</dbReference>
<accession>A0A7R9KY04</accession>
<gene>
    <name evidence="21" type="ORF">OSB1V03_LOCUS11924</name>
</gene>
<evidence type="ECO:0000256" key="18">
    <source>
        <dbReference type="ARBA" id="ARBA00083689"/>
    </source>
</evidence>
<dbReference type="GO" id="GO:0097269">
    <property type="term" value="F:all-trans-decaprenyl-diphosphate synthase activity"/>
    <property type="evidence" value="ECO:0007669"/>
    <property type="project" value="UniProtKB-EC"/>
</dbReference>
<reference evidence="21" key="1">
    <citation type="submission" date="2020-11" db="EMBL/GenBank/DDBJ databases">
        <authorList>
            <person name="Tran Van P."/>
        </authorList>
    </citation>
    <scope>NUCLEOTIDE SEQUENCE</scope>
</reference>
<dbReference type="AlphaFoldDB" id="A0A7R9KY04"/>
<evidence type="ECO:0000256" key="2">
    <source>
        <dbReference type="ARBA" id="ARBA00004173"/>
    </source>
</evidence>
<keyword evidence="4 20" id="KW-0808">Transferase</keyword>
<evidence type="ECO:0000256" key="12">
    <source>
        <dbReference type="ARBA" id="ARBA00057934"/>
    </source>
</evidence>
<evidence type="ECO:0000256" key="3">
    <source>
        <dbReference type="ARBA" id="ARBA00006706"/>
    </source>
</evidence>
<comment type="cofactor">
    <cofactor evidence="1">
        <name>Mg(2+)</name>
        <dbReference type="ChEBI" id="CHEBI:18420"/>
    </cofactor>
</comment>
<evidence type="ECO:0000256" key="8">
    <source>
        <dbReference type="ARBA" id="ARBA00023128"/>
    </source>
</evidence>
<dbReference type="EMBL" id="CAJPIZ010009599">
    <property type="protein sequence ID" value="CAG2111945.1"/>
    <property type="molecule type" value="Genomic_DNA"/>
</dbReference>
<proteinExistence type="inferred from homology"/>
<sequence>VLKHINISSFVEHFSSTSPSLLLSIHGFNHFLLFFIFKTIVWTTNSSNSTIPSTFCPLLSVSTEKRAKLRTTPLVPIRPHKLVASPISQRLLSTSLYHQKSSSVQQNTQTHQSKSINPFKLAENDLNSLYADIRKELWTERPELEEIAGYYFDGQGKAFRPMVVVLIARALNHHIQRRPDLLESQKTVAMVTEMIHTASLVHDDVIDTADTRRGKASVNVLWGQKKAILAGDYILSRASQMLARLQNEEVILVLSQVLLDLVQGEFMQMGSKEDENERFSHYIHKSFKKTASLIAYTCKAVALLSGANQAFQEAAFQYGRNLGIAFQLVDDLLDFVSSQAELGKPAAADLKLGLATAPVLFACEKFPDLNIMIMRRFSEPGDVEKAYEAVMKSDGLYHTRILARKHADEALRHVSGFSDSAERHALISLTEMTLNRKK</sequence>
<keyword evidence="5" id="KW-0479">Metal-binding</keyword>
<evidence type="ECO:0000313" key="22">
    <source>
        <dbReference type="Proteomes" id="UP000759131"/>
    </source>
</evidence>
<dbReference type="PANTHER" id="PTHR12001:SF69">
    <property type="entry name" value="ALL TRANS-POLYPRENYL-DIPHOSPHATE SYNTHASE PDSS1"/>
    <property type="match status" value="1"/>
</dbReference>
<evidence type="ECO:0000313" key="21">
    <source>
        <dbReference type="EMBL" id="CAD7631515.1"/>
    </source>
</evidence>
<dbReference type="CDD" id="cd00685">
    <property type="entry name" value="Trans_IPPS_HT"/>
    <property type="match status" value="1"/>
</dbReference>
<dbReference type="OrthoDB" id="9927103at2759"/>
<evidence type="ECO:0000256" key="10">
    <source>
        <dbReference type="ARBA" id="ARBA00050825"/>
    </source>
</evidence>
<evidence type="ECO:0000256" key="9">
    <source>
        <dbReference type="ARBA" id="ARBA00023229"/>
    </source>
</evidence>
<evidence type="ECO:0000256" key="16">
    <source>
        <dbReference type="ARBA" id="ARBA00080324"/>
    </source>
</evidence>